<comment type="caution">
    <text evidence="3">The sequence shown here is derived from an EMBL/GenBank/DDBJ whole genome shotgun (WGS) entry which is preliminary data.</text>
</comment>
<evidence type="ECO:0000313" key="3">
    <source>
        <dbReference type="EMBL" id="KTD46155.1"/>
    </source>
</evidence>
<accession>A0A0W0XNG1</accession>
<keyword evidence="3" id="KW-0282">Flagellum</keyword>
<dbReference type="GO" id="GO:0009898">
    <property type="term" value="C:cytoplasmic side of plasma membrane"/>
    <property type="evidence" value="ECO:0007669"/>
    <property type="project" value="TreeGrafter"/>
</dbReference>
<dbReference type="GO" id="GO:0016887">
    <property type="term" value="F:ATP hydrolysis activity"/>
    <property type="evidence" value="ECO:0007669"/>
    <property type="project" value="TreeGrafter"/>
</dbReference>
<dbReference type="InterPro" id="IPR050625">
    <property type="entry name" value="ParA/MinD_ATPase"/>
</dbReference>
<dbReference type="InterPro" id="IPR027417">
    <property type="entry name" value="P-loop_NTPase"/>
</dbReference>
<dbReference type="AlphaFoldDB" id="A0A0W0XNG1"/>
<keyword evidence="2" id="KW-0067">ATP-binding</keyword>
<dbReference type="CDD" id="cd02038">
    <property type="entry name" value="FlhG-like"/>
    <property type="match status" value="1"/>
</dbReference>
<reference evidence="3 4" key="1">
    <citation type="submission" date="2015-11" db="EMBL/GenBank/DDBJ databases">
        <title>Genomic analysis of 38 Legionella species identifies large and diverse effector repertoires.</title>
        <authorList>
            <person name="Burstein D."/>
            <person name="Amaro F."/>
            <person name="Zusman T."/>
            <person name="Lifshitz Z."/>
            <person name="Cohen O."/>
            <person name="Gilbert J.A."/>
            <person name="Pupko T."/>
            <person name="Shuman H.A."/>
            <person name="Segal G."/>
        </authorList>
    </citation>
    <scope>NUCLEOTIDE SEQUENCE [LARGE SCALE GENOMIC DNA]</scope>
    <source>
        <strain evidence="3 4">CDC#1442-AUS-E</strain>
    </source>
</reference>
<dbReference type="GO" id="GO:0005829">
    <property type="term" value="C:cytosol"/>
    <property type="evidence" value="ECO:0007669"/>
    <property type="project" value="TreeGrafter"/>
</dbReference>
<dbReference type="GO" id="GO:0051782">
    <property type="term" value="P:negative regulation of cell division"/>
    <property type="evidence" value="ECO:0007669"/>
    <property type="project" value="TreeGrafter"/>
</dbReference>
<dbReference type="GO" id="GO:0005524">
    <property type="term" value="F:ATP binding"/>
    <property type="evidence" value="ECO:0007669"/>
    <property type="project" value="UniProtKB-KW"/>
</dbReference>
<dbReference type="PANTHER" id="PTHR43384">
    <property type="entry name" value="SEPTUM SITE-DETERMINING PROTEIN MIND HOMOLOG, CHLOROPLASTIC-RELATED"/>
    <property type="match status" value="1"/>
</dbReference>
<dbReference type="InterPro" id="IPR025501">
    <property type="entry name" value="MinD_FleN"/>
</dbReference>
<evidence type="ECO:0000256" key="2">
    <source>
        <dbReference type="ARBA" id="ARBA00022840"/>
    </source>
</evidence>
<dbReference type="PANTHER" id="PTHR43384:SF4">
    <property type="entry name" value="CELLULOSE BIOSYNTHESIS PROTEIN BCSQ-RELATED"/>
    <property type="match status" value="1"/>
</dbReference>
<dbReference type="EMBL" id="LNYS01000024">
    <property type="protein sequence ID" value="KTD46155.1"/>
    <property type="molecule type" value="Genomic_DNA"/>
</dbReference>
<dbReference type="InterPro" id="IPR033756">
    <property type="entry name" value="YlxH/NBP35"/>
</dbReference>
<sequence>MSKIEKPLDDQAAGLRNITRSKPVKVIAVSAGKGGVGKSNISVNLAVALAQTDKKVLLLDADLGLANIDIMLGLHTKFNLSHVIQGICHLADIMLTGPYDIRIVPAASGTDYMTQLSPSEHAGIIDAFNELTDDFDYMIIDTAAGISDTVLSFVRSSQEVVVVVCDEPTSLTDAYALIKVMSKRYEWSHFHILANMVRSMREGRELFNKLYRVSEQFLDVSLDYLGAIPFDERVHDAVKKQKAVLAAFPDSNAAKAFRNLAKNVEKWPFKPVLGGNTSFFLERLVASEH</sequence>
<dbReference type="InterPro" id="IPR033875">
    <property type="entry name" value="FlhG"/>
</dbReference>
<dbReference type="FunFam" id="3.40.50.300:FF:000158">
    <property type="entry name" value="Site-determining protein"/>
    <property type="match status" value="1"/>
</dbReference>
<dbReference type="Proteomes" id="UP000054618">
    <property type="component" value="Unassembled WGS sequence"/>
</dbReference>
<dbReference type="RefSeq" id="WP_058508712.1">
    <property type="nucleotide sequence ID" value="NZ_CAAAIK010000012.1"/>
</dbReference>
<keyword evidence="3" id="KW-0969">Cilium</keyword>
<dbReference type="Gene3D" id="3.40.50.300">
    <property type="entry name" value="P-loop containing nucleotide triphosphate hydrolases"/>
    <property type="match status" value="1"/>
</dbReference>
<evidence type="ECO:0000256" key="1">
    <source>
        <dbReference type="ARBA" id="ARBA00022741"/>
    </source>
</evidence>
<organism evidence="3 4">
    <name type="scientific">Legionella quinlivanii</name>
    <dbReference type="NCBI Taxonomy" id="45073"/>
    <lineage>
        <taxon>Bacteria</taxon>
        <taxon>Pseudomonadati</taxon>
        <taxon>Pseudomonadota</taxon>
        <taxon>Gammaproteobacteria</taxon>
        <taxon>Legionellales</taxon>
        <taxon>Legionellaceae</taxon>
        <taxon>Legionella</taxon>
    </lineage>
</organism>
<dbReference type="SUPFAM" id="SSF52540">
    <property type="entry name" value="P-loop containing nucleoside triphosphate hydrolases"/>
    <property type="match status" value="1"/>
</dbReference>
<name>A0A0W0XNG1_9GAMM</name>
<proteinExistence type="predicted"/>
<keyword evidence="1" id="KW-0547">Nucleotide-binding</keyword>
<protein>
    <submittedName>
        <fullName evidence="3">Flagellar biosynthesis MinD</fullName>
    </submittedName>
</protein>
<dbReference type="Pfam" id="PF10609">
    <property type="entry name" value="ParA"/>
    <property type="match status" value="1"/>
</dbReference>
<dbReference type="PATRIC" id="fig|45073.5.peg.2810"/>
<keyword evidence="3" id="KW-0966">Cell projection</keyword>
<gene>
    <name evidence="3" type="ORF">Lqui_2645</name>
</gene>
<dbReference type="PIRSF" id="PIRSF003092">
    <property type="entry name" value="MinD"/>
    <property type="match status" value="1"/>
</dbReference>
<dbReference type="OrthoDB" id="9816297at2"/>
<evidence type="ECO:0000313" key="4">
    <source>
        <dbReference type="Proteomes" id="UP000054618"/>
    </source>
</evidence>
<dbReference type="STRING" id="45073.Lqui_2645"/>
<keyword evidence="4" id="KW-1185">Reference proteome</keyword>